<evidence type="ECO:0000313" key="4">
    <source>
        <dbReference type="Proteomes" id="UP000006892"/>
    </source>
</evidence>
<name>A0A3S5Y882_RHOH1</name>
<dbReference type="AlphaFoldDB" id="A0A3S5Y882"/>
<dbReference type="EMBL" id="FN563149">
    <property type="protein sequence ID" value="CBH48784.1"/>
    <property type="molecule type" value="Genomic_DNA"/>
</dbReference>
<dbReference type="PROSITE" id="PS51257">
    <property type="entry name" value="PROKAR_LIPOPROTEIN"/>
    <property type="match status" value="1"/>
</dbReference>
<dbReference type="Proteomes" id="UP001154400">
    <property type="component" value="Chromosome"/>
</dbReference>
<feature type="compositionally biased region" description="Polar residues" evidence="1">
    <location>
        <begin position="290"/>
        <end position="299"/>
    </location>
</feature>
<feature type="compositionally biased region" description="Basic and acidic residues" evidence="1">
    <location>
        <begin position="300"/>
        <end position="316"/>
    </location>
</feature>
<organism evidence="3">
    <name type="scientific">Rhodococcus hoagii (strain 103S)</name>
    <name type="common">Rhodococcus equi</name>
    <dbReference type="NCBI Taxonomy" id="685727"/>
    <lineage>
        <taxon>Bacteria</taxon>
        <taxon>Bacillati</taxon>
        <taxon>Actinomycetota</taxon>
        <taxon>Actinomycetes</taxon>
        <taxon>Mycobacteriales</taxon>
        <taxon>Nocardiaceae</taxon>
        <taxon>Prescottella</taxon>
    </lineage>
</organism>
<evidence type="ECO:0000256" key="1">
    <source>
        <dbReference type="SAM" id="MobiDB-lite"/>
    </source>
</evidence>
<gene>
    <name evidence="3" type="ordered locus">REQ_27640</name>
</gene>
<protein>
    <submittedName>
        <fullName evidence="3">Lipoprotein</fullName>
    </submittedName>
</protein>
<dbReference type="KEGG" id="req:REQ_27640"/>
<evidence type="ECO:0000256" key="2">
    <source>
        <dbReference type="SAM" id="SignalP"/>
    </source>
</evidence>
<sequence>MPVASKVFRSGTAVVAATLSLTLLAACGNGGEAAPVSPDAVGAASDEVTVPVTAATTEIVDAGAEPRSVVRFRPAQGTRQEAQLVTTATVMQQIDEQAVQDVSTPALTMPLTALVTQGASDSTPATTVDLTLGELSTPDPDVDEVLAPATGSHAGFTMNLSGAVTALRLRPDPDAQNKARAMIEQAFYQAVYRTVAFPEQAIGVGAEWRIRQQVMGAIAVDQVTTAKLVARDGDRLTIDVQVEQTPTTALFQLPNGAGALDVDSFALRGSGNVVVDLSVPLPVAGSITAEGSQSFSDPTDTMHLRQTTSERVEWNG</sequence>
<dbReference type="RefSeq" id="WP_005512560.1">
    <property type="nucleotide sequence ID" value="NC_014659.1"/>
</dbReference>
<feature type="region of interest" description="Disordered" evidence="1">
    <location>
        <begin position="290"/>
        <end position="316"/>
    </location>
</feature>
<dbReference type="GeneID" id="57578421"/>
<accession>A0A3S5Y882</accession>
<reference evidence="3" key="1">
    <citation type="journal article" date="2010" name="PLoS Genet.">
        <title>The genome of a pathogenic rhodococcus: cooptive virulence underpinned by key gene acquisitions.</title>
        <authorList>
            <person name="Letek M."/>
            <person name="Gonzalez P."/>
            <person name="Macarthur I."/>
            <person name="Rodriguez H."/>
            <person name="Freeman T.C."/>
            <person name="Valero-Rello A."/>
            <person name="Blanco M."/>
            <person name="Buckley T."/>
            <person name="Cherevach I."/>
            <person name="Fahey R."/>
            <person name="Hapeshi A."/>
            <person name="Holdstock J."/>
            <person name="Leadon D."/>
            <person name="Navas J."/>
            <person name="Ocampo A."/>
            <person name="Quail M.A."/>
            <person name="Sanders M."/>
            <person name="Scortti M.M."/>
            <person name="Prescott J.F."/>
            <person name="Fogarty U."/>
            <person name="Meijer W.G."/>
            <person name="Parkhill J."/>
            <person name="Bentley S.D."/>
            <person name="Vazquez-Boland J.A."/>
        </authorList>
    </citation>
    <scope>NUCLEOTIDE SEQUENCE [LARGE SCALE GENOMIC DNA]</scope>
    <source>
        <strain evidence="3 4">103S</strain>
    </source>
</reference>
<evidence type="ECO:0000313" key="3">
    <source>
        <dbReference type="EMBL" id="CBH48784.1"/>
    </source>
</evidence>
<feature type="chain" id="PRO_5039422771" evidence="2">
    <location>
        <begin position="26"/>
        <end position="316"/>
    </location>
</feature>
<proteinExistence type="predicted"/>
<keyword evidence="3" id="KW-0449">Lipoprotein</keyword>
<keyword evidence="2" id="KW-0732">Signal</keyword>
<feature type="signal peptide" evidence="2">
    <location>
        <begin position="1"/>
        <end position="25"/>
    </location>
</feature>